<gene>
    <name evidence="2" type="ORF">DAEQUDRAFT_557647</name>
</gene>
<dbReference type="Proteomes" id="UP000076727">
    <property type="component" value="Unassembled WGS sequence"/>
</dbReference>
<protein>
    <submittedName>
        <fullName evidence="2">Uncharacterized protein</fullName>
    </submittedName>
</protein>
<evidence type="ECO:0000256" key="1">
    <source>
        <dbReference type="SAM" id="MobiDB-lite"/>
    </source>
</evidence>
<organism evidence="2 3">
    <name type="scientific">Daedalea quercina L-15889</name>
    <dbReference type="NCBI Taxonomy" id="1314783"/>
    <lineage>
        <taxon>Eukaryota</taxon>
        <taxon>Fungi</taxon>
        <taxon>Dikarya</taxon>
        <taxon>Basidiomycota</taxon>
        <taxon>Agaricomycotina</taxon>
        <taxon>Agaricomycetes</taxon>
        <taxon>Polyporales</taxon>
        <taxon>Fomitopsis</taxon>
    </lineage>
</organism>
<dbReference type="EMBL" id="KV429111">
    <property type="protein sequence ID" value="KZT65146.1"/>
    <property type="molecule type" value="Genomic_DNA"/>
</dbReference>
<proteinExistence type="predicted"/>
<keyword evidence="3" id="KW-1185">Reference proteome</keyword>
<name>A0A165M231_9APHY</name>
<dbReference type="AlphaFoldDB" id="A0A165M231"/>
<evidence type="ECO:0000313" key="2">
    <source>
        <dbReference type="EMBL" id="KZT65146.1"/>
    </source>
</evidence>
<evidence type="ECO:0000313" key="3">
    <source>
        <dbReference type="Proteomes" id="UP000076727"/>
    </source>
</evidence>
<accession>A0A165M231</accession>
<sequence>MHVTHLTPRNVRVAGSMLCTIRPQALAARDGAPLYATLGVPGRRTLAGPQARTAASEAPIPPPRSSDTLTWPRRGKPPPSVRSHRSGTIVDRCRIQRPPPGPAPPWFSRLSHTRVNPPAERREGRGRGASCLPSMS</sequence>
<reference evidence="2 3" key="1">
    <citation type="journal article" date="2016" name="Mol. Biol. Evol.">
        <title>Comparative Genomics of Early-Diverging Mushroom-Forming Fungi Provides Insights into the Origins of Lignocellulose Decay Capabilities.</title>
        <authorList>
            <person name="Nagy L.G."/>
            <person name="Riley R."/>
            <person name="Tritt A."/>
            <person name="Adam C."/>
            <person name="Daum C."/>
            <person name="Floudas D."/>
            <person name="Sun H."/>
            <person name="Yadav J.S."/>
            <person name="Pangilinan J."/>
            <person name="Larsson K.H."/>
            <person name="Matsuura K."/>
            <person name="Barry K."/>
            <person name="Labutti K."/>
            <person name="Kuo R."/>
            <person name="Ohm R.A."/>
            <person name="Bhattacharya S.S."/>
            <person name="Shirouzu T."/>
            <person name="Yoshinaga Y."/>
            <person name="Martin F.M."/>
            <person name="Grigoriev I.V."/>
            <person name="Hibbett D.S."/>
        </authorList>
    </citation>
    <scope>NUCLEOTIDE SEQUENCE [LARGE SCALE GENOMIC DNA]</scope>
    <source>
        <strain evidence="2 3">L-15889</strain>
    </source>
</reference>
<feature type="region of interest" description="Disordered" evidence="1">
    <location>
        <begin position="41"/>
        <end position="136"/>
    </location>
</feature>